<dbReference type="Gene3D" id="3.20.20.450">
    <property type="entry name" value="EAL domain"/>
    <property type="match status" value="1"/>
</dbReference>
<dbReference type="STRING" id="1123377.GCA_000423885_01062"/>
<dbReference type="CDD" id="cd01948">
    <property type="entry name" value="EAL"/>
    <property type="match status" value="1"/>
</dbReference>
<feature type="region of interest" description="Disordered" evidence="2">
    <location>
        <begin position="1"/>
        <end position="29"/>
    </location>
</feature>
<dbReference type="PANTHER" id="PTHR33121">
    <property type="entry name" value="CYCLIC DI-GMP PHOSPHODIESTERASE PDEF"/>
    <property type="match status" value="1"/>
</dbReference>
<dbReference type="InterPro" id="IPR035919">
    <property type="entry name" value="EAL_sf"/>
</dbReference>
<feature type="modified residue" description="4-aspartylphosphate" evidence="1">
    <location>
        <position position="133"/>
    </location>
</feature>
<accession>A0A5R9PBF5</accession>
<feature type="domain" description="EAL" evidence="4">
    <location>
        <begin position="210"/>
        <end position="463"/>
    </location>
</feature>
<keyword evidence="1" id="KW-0597">Phosphoprotein</keyword>
<organism evidence="5 6">
    <name type="scientific">Thermomonas fusca</name>
    <dbReference type="NCBI Taxonomy" id="215690"/>
    <lineage>
        <taxon>Bacteria</taxon>
        <taxon>Pseudomonadati</taxon>
        <taxon>Pseudomonadota</taxon>
        <taxon>Gammaproteobacteria</taxon>
        <taxon>Lysobacterales</taxon>
        <taxon>Lysobacteraceae</taxon>
        <taxon>Thermomonas</taxon>
    </lineage>
</organism>
<dbReference type="SUPFAM" id="SSF52172">
    <property type="entry name" value="CheY-like"/>
    <property type="match status" value="1"/>
</dbReference>
<evidence type="ECO:0000256" key="1">
    <source>
        <dbReference type="PROSITE-ProRule" id="PRU00169"/>
    </source>
</evidence>
<dbReference type="SMART" id="SM00052">
    <property type="entry name" value="EAL"/>
    <property type="match status" value="1"/>
</dbReference>
<dbReference type="SMART" id="SM00448">
    <property type="entry name" value="REC"/>
    <property type="match status" value="1"/>
</dbReference>
<gene>
    <name evidence="5" type="ORF">E5S66_12745</name>
</gene>
<dbReference type="Pfam" id="PF00072">
    <property type="entry name" value="Response_reg"/>
    <property type="match status" value="1"/>
</dbReference>
<dbReference type="InterPro" id="IPR001789">
    <property type="entry name" value="Sig_transdc_resp-reg_receiver"/>
</dbReference>
<evidence type="ECO:0000259" key="3">
    <source>
        <dbReference type="PROSITE" id="PS50110"/>
    </source>
</evidence>
<dbReference type="InterPro" id="IPR001633">
    <property type="entry name" value="EAL_dom"/>
</dbReference>
<dbReference type="PANTHER" id="PTHR33121:SF70">
    <property type="entry name" value="SIGNALING PROTEIN YKOW"/>
    <property type="match status" value="1"/>
</dbReference>
<proteinExistence type="predicted"/>
<dbReference type="PROSITE" id="PS50110">
    <property type="entry name" value="RESPONSE_REGULATORY"/>
    <property type="match status" value="1"/>
</dbReference>
<dbReference type="AlphaFoldDB" id="A0A5R9PBF5"/>
<evidence type="ECO:0000256" key="2">
    <source>
        <dbReference type="SAM" id="MobiDB-lite"/>
    </source>
</evidence>
<name>A0A5R9PBF5_9GAMM</name>
<dbReference type="EMBL" id="SROY01000007">
    <property type="protein sequence ID" value="TLX20849.1"/>
    <property type="molecule type" value="Genomic_DNA"/>
</dbReference>
<evidence type="ECO:0000259" key="4">
    <source>
        <dbReference type="PROSITE" id="PS50883"/>
    </source>
</evidence>
<dbReference type="GO" id="GO:0071111">
    <property type="term" value="F:cyclic-guanylate-specific phosphodiesterase activity"/>
    <property type="evidence" value="ECO:0007669"/>
    <property type="project" value="InterPro"/>
</dbReference>
<comment type="caution">
    <text evidence="5">The sequence shown here is derived from an EMBL/GenBank/DDBJ whole genome shotgun (WGS) entry which is preliminary data.</text>
</comment>
<keyword evidence="6" id="KW-1185">Reference proteome</keyword>
<dbReference type="Proteomes" id="UP000308508">
    <property type="component" value="Unassembled WGS sequence"/>
</dbReference>
<evidence type="ECO:0000313" key="5">
    <source>
        <dbReference type="EMBL" id="TLX20849.1"/>
    </source>
</evidence>
<dbReference type="GO" id="GO:0000160">
    <property type="term" value="P:phosphorelay signal transduction system"/>
    <property type="evidence" value="ECO:0007669"/>
    <property type="project" value="InterPro"/>
</dbReference>
<protein>
    <submittedName>
        <fullName evidence="5">EAL domain-containing protein</fullName>
    </submittedName>
</protein>
<evidence type="ECO:0000313" key="6">
    <source>
        <dbReference type="Proteomes" id="UP000308508"/>
    </source>
</evidence>
<dbReference type="Pfam" id="PF00563">
    <property type="entry name" value="EAL"/>
    <property type="match status" value="1"/>
</dbReference>
<feature type="domain" description="Response regulatory" evidence="3">
    <location>
        <begin position="76"/>
        <end position="203"/>
    </location>
</feature>
<dbReference type="InterPro" id="IPR050706">
    <property type="entry name" value="Cyclic-di-GMP_PDE-like"/>
</dbReference>
<dbReference type="InterPro" id="IPR011006">
    <property type="entry name" value="CheY-like_superfamily"/>
</dbReference>
<dbReference type="Gene3D" id="3.40.50.2300">
    <property type="match status" value="1"/>
</dbReference>
<feature type="compositionally biased region" description="Basic and acidic residues" evidence="2">
    <location>
        <begin position="18"/>
        <end position="29"/>
    </location>
</feature>
<reference evidence="5 6" key="1">
    <citation type="submission" date="2019-04" db="EMBL/GenBank/DDBJ databases">
        <authorList>
            <person name="Grouzdev D.S."/>
            <person name="Nazina T.N."/>
        </authorList>
    </citation>
    <scope>NUCLEOTIDE SEQUENCE [LARGE SCALE GENOMIC DNA]</scope>
    <source>
        <strain evidence="5 6">SHC 3-19</strain>
    </source>
</reference>
<dbReference type="PROSITE" id="PS50883">
    <property type="entry name" value="EAL"/>
    <property type="match status" value="1"/>
</dbReference>
<dbReference type="SUPFAM" id="SSF141868">
    <property type="entry name" value="EAL domain-like"/>
    <property type="match status" value="1"/>
</dbReference>
<sequence length="474" mass="50472">MPAAHHGGADAIPSSARDYPRSRPRDRLPCRRELPGAAMLDGRPCCPYHRPGVMVMLAELLHPASNLTASRTASMKILIVDDDPFLPRLLDIQLRNLRLKDRGFTGVTSLDRVRPAIELLANADHDVGLLFCDLVMPEIDGIEFLRHLSDIGFRGGVVLLSGAGAATLKTAFAVGKAYGLNMVAYAEKPVPPDVLTHLLQAYRGDAAPSPMIDADDIRRVLAMHQARILYQPIIDVASDRPAGFEALARLPVPGGRLALPNEFLPAMRADGLAQLDWQVLLHVASDLPAIRGLVGEAFVSVNVSAALAGTTDFPERLSELLVTAGVPAAALRIEIQEADLGPSPNATLLANLARLAMQGVGLAIDRFGSGGRDSAALGSTPFDEVKIRIGAHTGTSDSVAEQEGFNAMATRATNQRLRCTAVAVESPEQWQACTQRGCSRAQGFLISPGLPIAELGHWLADWAQRPSPATAAGP</sequence>